<dbReference type="GO" id="GO:0016705">
    <property type="term" value="F:oxidoreductase activity, acting on paired donors, with incorporation or reduction of molecular oxygen"/>
    <property type="evidence" value="ECO:0007669"/>
    <property type="project" value="InterPro"/>
</dbReference>
<evidence type="ECO:0000313" key="2">
    <source>
        <dbReference type="Proteomes" id="UP000553632"/>
    </source>
</evidence>
<dbReference type="InterPro" id="IPR001128">
    <property type="entry name" value="Cyt_P450"/>
</dbReference>
<dbReference type="SUPFAM" id="SSF48264">
    <property type="entry name" value="Cytochrome P450"/>
    <property type="match status" value="1"/>
</dbReference>
<dbReference type="PANTHER" id="PTHR24299">
    <property type="entry name" value="CYTOCHROME P450 FAMILY 1"/>
    <property type="match status" value="1"/>
</dbReference>
<evidence type="ECO:0008006" key="3">
    <source>
        <dbReference type="Google" id="ProtNLM"/>
    </source>
</evidence>
<dbReference type="OMA" id="HIFHALE"/>
<sequence>MTYLPIAAGKVAMKFRWLLKSRATLILATGIASVLAFKALKLISRSKVHLHARFGGPKWLLPVVGFLPKSLDHMHRALEIFADTYGSIYCVKVTGMDVVVLSDPNLIRQVLKERPNNFTRFGNEDKILPFSGMFTAEGEEWKRNRRLGAPAFNEKNSTAMIPDMS</sequence>
<accession>A0A7J6PWJ4</accession>
<dbReference type="EMBL" id="JABANO010037186">
    <property type="protein sequence ID" value="KAF4700594.1"/>
    <property type="molecule type" value="Genomic_DNA"/>
</dbReference>
<dbReference type="Proteomes" id="UP000553632">
    <property type="component" value="Unassembled WGS sequence"/>
</dbReference>
<dbReference type="GO" id="GO:0020037">
    <property type="term" value="F:heme binding"/>
    <property type="evidence" value="ECO:0007669"/>
    <property type="project" value="InterPro"/>
</dbReference>
<dbReference type="GO" id="GO:0004497">
    <property type="term" value="F:monooxygenase activity"/>
    <property type="evidence" value="ECO:0007669"/>
    <property type="project" value="InterPro"/>
</dbReference>
<organism evidence="1 2">
    <name type="scientific">Perkinsus olseni</name>
    <name type="common">Perkinsus atlanticus</name>
    <dbReference type="NCBI Taxonomy" id="32597"/>
    <lineage>
        <taxon>Eukaryota</taxon>
        <taxon>Sar</taxon>
        <taxon>Alveolata</taxon>
        <taxon>Perkinsozoa</taxon>
        <taxon>Perkinsea</taxon>
        <taxon>Perkinsida</taxon>
        <taxon>Perkinsidae</taxon>
        <taxon>Perkinsus</taxon>
    </lineage>
</organism>
<protein>
    <recommendedName>
        <fullName evidence="3">Cytochrome P450</fullName>
    </recommendedName>
</protein>
<proteinExistence type="predicted"/>
<gene>
    <name evidence="1" type="ORF">FOZ63_005621</name>
</gene>
<dbReference type="InterPro" id="IPR036396">
    <property type="entry name" value="Cyt_P450_sf"/>
</dbReference>
<dbReference type="Gene3D" id="1.10.630.10">
    <property type="entry name" value="Cytochrome P450"/>
    <property type="match status" value="1"/>
</dbReference>
<comment type="caution">
    <text evidence="1">The sequence shown here is derived from an EMBL/GenBank/DDBJ whole genome shotgun (WGS) entry which is preliminary data.</text>
</comment>
<dbReference type="Pfam" id="PF00067">
    <property type="entry name" value="p450"/>
    <property type="match status" value="1"/>
</dbReference>
<dbReference type="PANTHER" id="PTHR24299:SF21">
    <property type="entry name" value="OS09G0441600 PROTEIN"/>
    <property type="match status" value="1"/>
</dbReference>
<keyword evidence="2" id="KW-1185">Reference proteome</keyword>
<feature type="non-terminal residue" evidence="1">
    <location>
        <position position="165"/>
    </location>
</feature>
<dbReference type="AlphaFoldDB" id="A0A7J6PWJ4"/>
<reference evidence="1 2" key="1">
    <citation type="submission" date="2020-04" db="EMBL/GenBank/DDBJ databases">
        <title>Perkinsus olseni comparative genomics.</title>
        <authorList>
            <person name="Bogema D.R."/>
        </authorList>
    </citation>
    <scope>NUCLEOTIDE SEQUENCE [LARGE SCALE GENOMIC DNA]</scope>
    <source>
        <strain evidence="1 2">ATCC PRA-207</strain>
    </source>
</reference>
<dbReference type="GO" id="GO:0005506">
    <property type="term" value="F:iron ion binding"/>
    <property type="evidence" value="ECO:0007669"/>
    <property type="project" value="InterPro"/>
</dbReference>
<evidence type="ECO:0000313" key="1">
    <source>
        <dbReference type="EMBL" id="KAF4700594.1"/>
    </source>
</evidence>
<name>A0A7J6PWJ4_PEROL</name>